<evidence type="ECO:0000313" key="2">
    <source>
        <dbReference type="Proteomes" id="UP000261704"/>
    </source>
</evidence>
<dbReference type="RefSeq" id="WP_118942454.1">
    <property type="nucleotide sequence ID" value="NZ_CP032125.1"/>
</dbReference>
<accession>A0A347UG19</accession>
<dbReference type="Proteomes" id="UP000261704">
    <property type="component" value="Chromosome"/>
</dbReference>
<organism evidence="1 2">
    <name type="scientific">Profundibacter amoris</name>
    <dbReference type="NCBI Taxonomy" id="2171755"/>
    <lineage>
        <taxon>Bacteria</taxon>
        <taxon>Pseudomonadati</taxon>
        <taxon>Pseudomonadota</taxon>
        <taxon>Alphaproteobacteria</taxon>
        <taxon>Rhodobacterales</taxon>
        <taxon>Paracoccaceae</taxon>
        <taxon>Profundibacter</taxon>
    </lineage>
</organism>
<dbReference type="KEGG" id="pamo:BAR1_07550"/>
<gene>
    <name evidence="1" type="ORF">BAR1_07550</name>
</gene>
<name>A0A347UG19_9RHOB</name>
<keyword evidence="2" id="KW-1185">Reference proteome</keyword>
<reference evidence="1 2" key="1">
    <citation type="submission" date="2018-09" db="EMBL/GenBank/DDBJ databases">
        <title>Profundibacter amoris BAR1 gen. nov., sp. nov., a new member of the Roseobacter clade isolated at Lokis Castle Vent Field on the Arctic Mid-Oceanic Ridge.</title>
        <authorList>
            <person name="Le Moine Bauer S."/>
            <person name="Sjoeberg A.G."/>
            <person name="L'Haridon S."/>
            <person name="Stokke R."/>
            <person name="Roalkvam I."/>
            <person name="Steen I.H."/>
            <person name="Dahle H."/>
        </authorList>
    </citation>
    <scope>NUCLEOTIDE SEQUENCE [LARGE SCALE GENOMIC DNA]</scope>
    <source>
        <strain evidence="1 2">BAR1</strain>
    </source>
</reference>
<dbReference type="AlphaFoldDB" id="A0A347UG19"/>
<sequence length="69" mass="7816">MNDTTWVTDILLDIARFSEENGLPKTYDSLISAIKVAANELKQKENLPQGKESNVVWLFESRPMTFAIS</sequence>
<evidence type="ECO:0000313" key="1">
    <source>
        <dbReference type="EMBL" id="AXX97797.1"/>
    </source>
</evidence>
<dbReference type="EMBL" id="CP032125">
    <property type="protein sequence ID" value="AXX97797.1"/>
    <property type="molecule type" value="Genomic_DNA"/>
</dbReference>
<proteinExistence type="predicted"/>
<protein>
    <submittedName>
        <fullName evidence="1">Uncharacterized protein</fullName>
    </submittedName>
</protein>